<keyword evidence="6" id="KW-0805">Transcription regulation</keyword>
<gene>
    <name evidence="10" type="ORF">QF206_07325</name>
</gene>
<comment type="subcellular location">
    <subcellularLocation>
        <location evidence="1">Cytoplasm</location>
    </subcellularLocation>
</comment>
<organism evidence="10 11">
    <name type="scientific">Ruicaihuangia caeni</name>
    <dbReference type="NCBI Taxonomy" id="3042517"/>
    <lineage>
        <taxon>Bacteria</taxon>
        <taxon>Bacillati</taxon>
        <taxon>Actinomycetota</taxon>
        <taxon>Actinomycetes</taxon>
        <taxon>Micrococcales</taxon>
        <taxon>Microbacteriaceae</taxon>
        <taxon>Ruicaihuangia</taxon>
    </lineage>
</organism>
<dbReference type="PANTHER" id="PTHR33238">
    <property type="entry name" value="IRON (METAL) DEPENDENT REPRESSOR, DTXR FAMILY"/>
    <property type="match status" value="1"/>
</dbReference>
<comment type="subunit">
    <text evidence="3">Homodimer.</text>
</comment>
<evidence type="ECO:0000256" key="3">
    <source>
        <dbReference type="ARBA" id="ARBA00011738"/>
    </source>
</evidence>
<evidence type="ECO:0000256" key="6">
    <source>
        <dbReference type="ARBA" id="ARBA00023015"/>
    </source>
</evidence>
<evidence type="ECO:0000256" key="1">
    <source>
        <dbReference type="ARBA" id="ARBA00004496"/>
    </source>
</evidence>
<name>A0AAW6TBP9_9MICO</name>
<dbReference type="SUPFAM" id="SSF47979">
    <property type="entry name" value="Iron-dependent repressor protein, dimerization domain"/>
    <property type="match status" value="1"/>
</dbReference>
<evidence type="ECO:0000313" key="10">
    <source>
        <dbReference type="EMBL" id="MDI2098775.1"/>
    </source>
</evidence>
<dbReference type="FunFam" id="1.10.60.10:FF:000001">
    <property type="entry name" value="Iron dependent repressor"/>
    <property type="match status" value="1"/>
</dbReference>
<keyword evidence="4" id="KW-0963">Cytoplasm</keyword>
<evidence type="ECO:0000256" key="7">
    <source>
        <dbReference type="ARBA" id="ARBA00023125"/>
    </source>
</evidence>
<dbReference type="InterPro" id="IPR001367">
    <property type="entry name" value="Fe_dep_repressor"/>
</dbReference>
<sequence length="230" mass="25288">MTDLVDTTEMYLRTILDLEEEGIIPLRARISERLGHSGPTVSQTVARMERDGLVVVQGDRHLSLTGEGRQRATSVMRKHRLAERLLADVIGLDWAYVHDEACRWEHVMSEQVERRLLDLLGNPSESPYGNPIPALDEFAEDPSSRFLEGVENLLSRVAAQPEASTAVIKRLGEPVQVDPELLQQLYQAGVRPGSEATIAASGTYVAVQVDGFGPGLDLPNEVAAHIYVAL</sequence>
<dbReference type="RefSeq" id="WP_281488552.1">
    <property type="nucleotide sequence ID" value="NZ_CP159582.1"/>
</dbReference>
<dbReference type="GO" id="GO:0045892">
    <property type="term" value="P:negative regulation of DNA-templated transcription"/>
    <property type="evidence" value="ECO:0007669"/>
    <property type="project" value="TreeGrafter"/>
</dbReference>
<dbReference type="Gene3D" id="1.10.10.10">
    <property type="entry name" value="Winged helix-like DNA-binding domain superfamily/Winged helix DNA-binding domain"/>
    <property type="match status" value="1"/>
</dbReference>
<dbReference type="AlphaFoldDB" id="A0AAW6TBP9"/>
<dbReference type="GO" id="GO:0003677">
    <property type="term" value="F:DNA binding"/>
    <property type="evidence" value="ECO:0007669"/>
    <property type="project" value="UniProtKB-KW"/>
</dbReference>
<dbReference type="InterPro" id="IPR050536">
    <property type="entry name" value="DtxR_MntR_Metal-Reg"/>
</dbReference>
<evidence type="ECO:0000259" key="9">
    <source>
        <dbReference type="PROSITE" id="PS50944"/>
    </source>
</evidence>
<dbReference type="Gene3D" id="1.10.60.10">
    <property type="entry name" value="Iron dependent repressor, metal binding and dimerisation domain"/>
    <property type="match status" value="1"/>
</dbReference>
<dbReference type="SUPFAM" id="SSF46785">
    <property type="entry name" value="Winged helix' DNA-binding domain"/>
    <property type="match status" value="1"/>
</dbReference>
<keyword evidence="5" id="KW-0408">Iron</keyword>
<evidence type="ECO:0000256" key="4">
    <source>
        <dbReference type="ARBA" id="ARBA00022490"/>
    </source>
</evidence>
<dbReference type="Proteomes" id="UP001321506">
    <property type="component" value="Unassembled WGS sequence"/>
</dbReference>
<keyword evidence="11" id="KW-1185">Reference proteome</keyword>
<dbReference type="Pfam" id="PF01325">
    <property type="entry name" value="Fe_dep_repress"/>
    <property type="match status" value="1"/>
</dbReference>
<dbReference type="Pfam" id="PF04023">
    <property type="entry name" value="FeoA"/>
    <property type="match status" value="1"/>
</dbReference>
<dbReference type="InterPro" id="IPR036390">
    <property type="entry name" value="WH_DNA-bd_sf"/>
</dbReference>
<comment type="caution">
    <text evidence="10">The sequence shown here is derived from an EMBL/GenBank/DDBJ whole genome shotgun (WGS) entry which is preliminary data.</text>
</comment>
<feature type="domain" description="HTH dtxR-type" evidence="9">
    <location>
        <begin position="1"/>
        <end position="65"/>
    </location>
</feature>
<dbReference type="InterPro" id="IPR022689">
    <property type="entry name" value="Iron_dep_repressor"/>
</dbReference>
<dbReference type="InterPro" id="IPR036421">
    <property type="entry name" value="Fe_dep_repressor_sf"/>
</dbReference>
<dbReference type="InterPro" id="IPR007167">
    <property type="entry name" value="Fe-transptr_FeoA-like"/>
</dbReference>
<evidence type="ECO:0000256" key="5">
    <source>
        <dbReference type="ARBA" id="ARBA00023004"/>
    </source>
</evidence>
<dbReference type="Gene3D" id="2.30.30.90">
    <property type="match status" value="1"/>
</dbReference>
<dbReference type="Pfam" id="PF02742">
    <property type="entry name" value="Fe_dep_repr_C"/>
    <property type="match status" value="1"/>
</dbReference>
<comment type="similarity">
    <text evidence="2">Belongs to the DtxR/MntR family.</text>
</comment>
<dbReference type="InterPro" id="IPR008988">
    <property type="entry name" value="Transcriptional_repressor_C"/>
</dbReference>
<evidence type="ECO:0000256" key="2">
    <source>
        <dbReference type="ARBA" id="ARBA00007871"/>
    </source>
</evidence>
<dbReference type="SMART" id="SM00899">
    <property type="entry name" value="FeoA"/>
    <property type="match status" value="1"/>
</dbReference>
<proteinExistence type="inferred from homology"/>
<reference evidence="10 11" key="1">
    <citation type="submission" date="2023-04" db="EMBL/GenBank/DDBJ databases">
        <title>Klugiella caeni sp. nov. isolated from the sludge of biochemical tank.</title>
        <authorList>
            <person name="Geng K."/>
        </authorList>
    </citation>
    <scope>NUCLEOTIDE SEQUENCE [LARGE SCALE GENOMIC DNA]</scope>
    <source>
        <strain evidence="10 11">YN-L-19</strain>
    </source>
</reference>
<dbReference type="GO" id="GO:0046983">
    <property type="term" value="F:protein dimerization activity"/>
    <property type="evidence" value="ECO:0007669"/>
    <property type="project" value="InterPro"/>
</dbReference>
<dbReference type="SMART" id="SM00529">
    <property type="entry name" value="HTH_DTXR"/>
    <property type="match status" value="1"/>
</dbReference>
<accession>A0AAW6TBP9</accession>
<dbReference type="PROSITE" id="PS50944">
    <property type="entry name" value="HTH_DTXR"/>
    <property type="match status" value="1"/>
</dbReference>
<dbReference type="InterPro" id="IPR038157">
    <property type="entry name" value="FeoA_core_dom"/>
</dbReference>
<protein>
    <submittedName>
        <fullName evidence="10">Metal-dependent transcriptional regulator</fullName>
    </submittedName>
</protein>
<dbReference type="InterPro" id="IPR022687">
    <property type="entry name" value="HTH_DTXR"/>
</dbReference>
<dbReference type="SUPFAM" id="SSF50037">
    <property type="entry name" value="C-terminal domain of transcriptional repressors"/>
    <property type="match status" value="1"/>
</dbReference>
<dbReference type="PANTHER" id="PTHR33238:SF10">
    <property type="entry name" value="IRON-DEPENDENT REPRESSOR IDER"/>
    <property type="match status" value="1"/>
</dbReference>
<dbReference type="InterPro" id="IPR036388">
    <property type="entry name" value="WH-like_DNA-bd_sf"/>
</dbReference>
<evidence type="ECO:0000313" key="11">
    <source>
        <dbReference type="Proteomes" id="UP001321506"/>
    </source>
</evidence>
<keyword evidence="7" id="KW-0238">DNA-binding</keyword>
<dbReference type="GO" id="GO:0003700">
    <property type="term" value="F:DNA-binding transcription factor activity"/>
    <property type="evidence" value="ECO:0007669"/>
    <property type="project" value="InterPro"/>
</dbReference>
<dbReference type="EMBL" id="JASATX010000002">
    <property type="protein sequence ID" value="MDI2098775.1"/>
    <property type="molecule type" value="Genomic_DNA"/>
</dbReference>
<evidence type="ECO:0000256" key="8">
    <source>
        <dbReference type="ARBA" id="ARBA00023163"/>
    </source>
</evidence>
<dbReference type="GO" id="GO:0046914">
    <property type="term" value="F:transition metal ion binding"/>
    <property type="evidence" value="ECO:0007669"/>
    <property type="project" value="InterPro"/>
</dbReference>
<dbReference type="GO" id="GO:0005737">
    <property type="term" value="C:cytoplasm"/>
    <property type="evidence" value="ECO:0007669"/>
    <property type="project" value="UniProtKB-SubCell"/>
</dbReference>
<keyword evidence="8" id="KW-0804">Transcription</keyword>